<dbReference type="Proteomes" id="UP000054937">
    <property type="component" value="Unassembled WGS sequence"/>
</dbReference>
<dbReference type="InParanoid" id="A0A0V0QAJ5"/>
<reference evidence="1 2" key="1">
    <citation type="journal article" date="2015" name="Sci. Rep.">
        <title>Genome of the facultative scuticociliatosis pathogen Pseudocohnilembus persalinus provides insight into its virulence through horizontal gene transfer.</title>
        <authorList>
            <person name="Xiong J."/>
            <person name="Wang G."/>
            <person name="Cheng J."/>
            <person name="Tian M."/>
            <person name="Pan X."/>
            <person name="Warren A."/>
            <person name="Jiang C."/>
            <person name="Yuan D."/>
            <person name="Miao W."/>
        </authorList>
    </citation>
    <scope>NUCLEOTIDE SEQUENCE [LARGE SCALE GENOMIC DNA]</scope>
    <source>
        <strain evidence="1">36N120E</strain>
    </source>
</reference>
<keyword evidence="2" id="KW-1185">Reference proteome</keyword>
<comment type="caution">
    <text evidence="1">The sequence shown here is derived from an EMBL/GenBank/DDBJ whole genome shotgun (WGS) entry which is preliminary data.</text>
</comment>
<evidence type="ECO:0000313" key="2">
    <source>
        <dbReference type="Proteomes" id="UP000054937"/>
    </source>
</evidence>
<evidence type="ECO:0000313" key="1">
    <source>
        <dbReference type="EMBL" id="KRW99167.1"/>
    </source>
</evidence>
<dbReference type="EMBL" id="LDAU01000220">
    <property type="protein sequence ID" value="KRW99167.1"/>
    <property type="molecule type" value="Genomic_DNA"/>
</dbReference>
<organism evidence="1 2">
    <name type="scientific">Pseudocohnilembus persalinus</name>
    <name type="common">Ciliate</name>
    <dbReference type="NCBI Taxonomy" id="266149"/>
    <lineage>
        <taxon>Eukaryota</taxon>
        <taxon>Sar</taxon>
        <taxon>Alveolata</taxon>
        <taxon>Ciliophora</taxon>
        <taxon>Intramacronucleata</taxon>
        <taxon>Oligohymenophorea</taxon>
        <taxon>Scuticociliatia</taxon>
        <taxon>Philasterida</taxon>
        <taxon>Pseudocohnilembidae</taxon>
        <taxon>Pseudocohnilembus</taxon>
    </lineage>
</organism>
<proteinExistence type="predicted"/>
<protein>
    <submittedName>
        <fullName evidence="1">Uncharacterized protein</fullName>
    </submittedName>
</protein>
<gene>
    <name evidence="1" type="ORF">PPERSA_07410</name>
</gene>
<dbReference type="AlphaFoldDB" id="A0A0V0QAJ5"/>
<sequence length="195" mass="23225">MWKNYNFKVLTLKHFIDFVIEQKELTTYELNKITQNSDKIKKKTVQYEKVPRLFRELVKYAFQFGPSFMEQSLRPLEEASEERKNLFELSNLRHYFNSQNIHYEDKEINDLKLFLSQEGVVTVDPSVPRIQRQNSLGNYNCYIHIQKLMKLIEKQNEAIANQREEEKLIKATSVEQARHLIQASLIRGLTELNLD</sequence>
<name>A0A0V0QAJ5_PSEPJ</name>
<accession>A0A0V0QAJ5</accession>